<sequence>MSPIYSVDYVDSEEQINSKYYRCFCNVHVRTAAKIIALLFTVLCAIALILRLVAGCMTVIDIASACITIFVCGLIIIGDKEEKAAYYIPFIVVAIFGMLVYILIECFVVMALINPQSSSGFYFGTEIVIESDINTIRIIYGIIFGAIVLCIILHGWMWYIVYKAYNYMLILEKQRTTSTNSYDN</sequence>
<keyword evidence="1" id="KW-0472">Membrane</keyword>
<dbReference type="PANTHER" id="PTHR34851">
    <property type="entry name" value="PROTEIN CBG05235-RELATED"/>
    <property type="match status" value="1"/>
</dbReference>
<keyword evidence="1" id="KW-1133">Transmembrane helix</keyword>
<keyword evidence="1" id="KW-0812">Transmembrane</keyword>
<reference evidence="3" key="1">
    <citation type="submission" date="2022-11" db="UniProtKB">
        <authorList>
            <consortium name="WormBaseParasite"/>
        </authorList>
    </citation>
    <scope>IDENTIFICATION</scope>
</reference>
<feature type="transmembrane region" description="Helical" evidence="1">
    <location>
        <begin position="84"/>
        <end position="113"/>
    </location>
</feature>
<name>A0A914CAU2_9BILA</name>
<evidence type="ECO:0000313" key="3">
    <source>
        <dbReference type="WBParaSite" id="ACRNAN_Path_726.g2753.t1"/>
    </source>
</evidence>
<organism evidence="2 3">
    <name type="scientific">Acrobeloides nanus</name>
    <dbReference type="NCBI Taxonomy" id="290746"/>
    <lineage>
        <taxon>Eukaryota</taxon>
        <taxon>Metazoa</taxon>
        <taxon>Ecdysozoa</taxon>
        <taxon>Nematoda</taxon>
        <taxon>Chromadorea</taxon>
        <taxon>Rhabditida</taxon>
        <taxon>Tylenchina</taxon>
        <taxon>Cephalobomorpha</taxon>
        <taxon>Cephaloboidea</taxon>
        <taxon>Cephalobidae</taxon>
        <taxon>Acrobeloides</taxon>
    </lineage>
</organism>
<feature type="transmembrane region" description="Helical" evidence="1">
    <location>
        <begin position="59"/>
        <end position="77"/>
    </location>
</feature>
<feature type="transmembrane region" description="Helical" evidence="1">
    <location>
        <begin position="138"/>
        <end position="161"/>
    </location>
</feature>
<evidence type="ECO:0000313" key="2">
    <source>
        <dbReference type="Proteomes" id="UP000887540"/>
    </source>
</evidence>
<dbReference type="PANTHER" id="PTHR34851:SF5">
    <property type="entry name" value="MARVEL DOMAIN-CONTAINING PROTEIN"/>
    <property type="match status" value="1"/>
</dbReference>
<evidence type="ECO:0000256" key="1">
    <source>
        <dbReference type="SAM" id="Phobius"/>
    </source>
</evidence>
<protein>
    <submittedName>
        <fullName evidence="3">Lysosomal-associated transmembrane protein 4B</fullName>
    </submittedName>
</protein>
<feature type="transmembrane region" description="Helical" evidence="1">
    <location>
        <begin position="35"/>
        <end position="53"/>
    </location>
</feature>
<proteinExistence type="predicted"/>
<dbReference type="AlphaFoldDB" id="A0A914CAU2"/>
<accession>A0A914CAU2</accession>
<dbReference type="Proteomes" id="UP000887540">
    <property type="component" value="Unplaced"/>
</dbReference>
<keyword evidence="2" id="KW-1185">Reference proteome</keyword>
<dbReference type="WBParaSite" id="ACRNAN_Path_726.g2753.t1">
    <property type="protein sequence ID" value="ACRNAN_Path_726.g2753.t1"/>
    <property type="gene ID" value="ACRNAN_Path_726.g2753"/>
</dbReference>